<dbReference type="AlphaFoldDB" id="A0A024ULZ5"/>
<dbReference type="GO" id="GO:0005254">
    <property type="term" value="F:chloride channel activity"/>
    <property type="evidence" value="ECO:0007669"/>
    <property type="project" value="TreeGrafter"/>
</dbReference>
<dbReference type="EMBL" id="KI913954">
    <property type="protein sequence ID" value="ETW07446.1"/>
    <property type="molecule type" value="Genomic_DNA"/>
</dbReference>
<dbReference type="OrthoDB" id="296386at2759"/>
<dbReference type="eggNOG" id="KOG2514">
    <property type="taxonomic scope" value="Eukaryota"/>
</dbReference>
<dbReference type="InterPro" id="IPR007632">
    <property type="entry name" value="Anoctamin"/>
</dbReference>
<feature type="region of interest" description="Disordered" evidence="5">
    <location>
        <begin position="244"/>
        <end position="271"/>
    </location>
</feature>
<feature type="domain" description="Anoctamin transmembrane" evidence="7">
    <location>
        <begin position="429"/>
        <end position="882"/>
    </location>
</feature>
<evidence type="ECO:0000256" key="4">
    <source>
        <dbReference type="ARBA" id="ARBA00023136"/>
    </source>
</evidence>
<accession>A0A024ULZ5</accession>
<evidence type="ECO:0000256" key="3">
    <source>
        <dbReference type="ARBA" id="ARBA00022989"/>
    </source>
</evidence>
<dbReference type="PANTHER" id="PTHR12308">
    <property type="entry name" value="ANOCTAMIN"/>
    <property type="match status" value="1"/>
</dbReference>
<feature type="transmembrane region" description="Helical" evidence="6">
    <location>
        <begin position="670"/>
        <end position="693"/>
    </location>
</feature>
<feature type="transmembrane region" description="Helical" evidence="6">
    <location>
        <begin position="629"/>
        <end position="650"/>
    </location>
</feature>
<feature type="transmembrane region" description="Helical" evidence="6">
    <location>
        <begin position="755"/>
        <end position="777"/>
    </location>
</feature>
<keyword evidence="3 6" id="KW-1133">Transmembrane helix</keyword>
<dbReference type="PANTHER" id="PTHR12308:SF73">
    <property type="entry name" value="ANOCTAMIN"/>
    <property type="match status" value="1"/>
</dbReference>
<evidence type="ECO:0000256" key="1">
    <source>
        <dbReference type="ARBA" id="ARBA00004141"/>
    </source>
</evidence>
<dbReference type="RefSeq" id="XP_008863539.1">
    <property type="nucleotide sequence ID" value="XM_008865317.1"/>
</dbReference>
<gene>
    <name evidence="8" type="ORF">H310_01960</name>
</gene>
<keyword evidence="4 6" id="KW-0472">Membrane</keyword>
<dbReference type="VEuPathDB" id="FungiDB:H310_01960"/>
<protein>
    <recommendedName>
        <fullName evidence="7">Anoctamin transmembrane domain-containing protein</fullName>
    </recommendedName>
</protein>
<name>A0A024ULZ5_9STRA</name>
<evidence type="ECO:0000256" key="5">
    <source>
        <dbReference type="SAM" id="MobiDB-lite"/>
    </source>
</evidence>
<dbReference type="GeneID" id="20079010"/>
<reference evidence="8" key="1">
    <citation type="submission" date="2013-12" db="EMBL/GenBank/DDBJ databases">
        <title>The Genome Sequence of Aphanomyces invadans NJM9701.</title>
        <authorList>
            <consortium name="The Broad Institute Genomics Platform"/>
            <person name="Russ C."/>
            <person name="Tyler B."/>
            <person name="van West P."/>
            <person name="Dieguez-Uribeondo J."/>
            <person name="Young S.K."/>
            <person name="Zeng Q."/>
            <person name="Gargeya S."/>
            <person name="Fitzgerald M."/>
            <person name="Abouelleil A."/>
            <person name="Alvarado L."/>
            <person name="Chapman S.B."/>
            <person name="Gainer-Dewar J."/>
            <person name="Goldberg J."/>
            <person name="Griggs A."/>
            <person name="Gujja S."/>
            <person name="Hansen M."/>
            <person name="Howarth C."/>
            <person name="Imamovic A."/>
            <person name="Ireland A."/>
            <person name="Larimer J."/>
            <person name="McCowan C."/>
            <person name="Murphy C."/>
            <person name="Pearson M."/>
            <person name="Poon T.W."/>
            <person name="Priest M."/>
            <person name="Roberts A."/>
            <person name="Saif S."/>
            <person name="Shea T."/>
            <person name="Sykes S."/>
            <person name="Wortman J."/>
            <person name="Nusbaum C."/>
            <person name="Birren B."/>
        </authorList>
    </citation>
    <scope>NUCLEOTIDE SEQUENCE [LARGE SCALE GENOMIC DNA]</scope>
    <source>
        <strain evidence="8">NJM9701</strain>
    </source>
</reference>
<comment type="subcellular location">
    <subcellularLocation>
        <location evidence="1">Membrane</location>
        <topology evidence="1">Multi-pass membrane protein</topology>
    </subcellularLocation>
</comment>
<dbReference type="InterPro" id="IPR049452">
    <property type="entry name" value="Anoctamin_TM"/>
</dbReference>
<feature type="transmembrane region" description="Helical" evidence="6">
    <location>
        <begin position="805"/>
        <end position="829"/>
    </location>
</feature>
<feature type="transmembrane region" description="Helical" evidence="6">
    <location>
        <begin position="549"/>
        <end position="571"/>
    </location>
</feature>
<organism evidence="8">
    <name type="scientific">Aphanomyces invadans</name>
    <dbReference type="NCBI Taxonomy" id="157072"/>
    <lineage>
        <taxon>Eukaryota</taxon>
        <taxon>Sar</taxon>
        <taxon>Stramenopiles</taxon>
        <taxon>Oomycota</taxon>
        <taxon>Saprolegniomycetes</taxon>
        <taxon>Saprolegniales</taxon>
        <taxon>Verrucalvaceae</taxon>
        <taxon>Aphanomyces</taxon>
    </lineage>
</organism>
<keyword evidence="2 6" id="KW-0812">Transmembrane</keyword>
<feature type="transmembrane region" description="Helical" evidence="6">
    <location>
        <begin position="586"/>
        <end position="609"/>
    </location>
</feature>
<feature type="transmembrane region" description="Helical" evidence="6">
    <location>
        <begin position="437"/>
        <end position="462"/>
    </location>
</feature>
<dbReference type="GO" id="GO:0016020">
    <property type="term" value="C:membrane"/>
    <property type="evidence" value="ECO:0007669"/>
    <property type="project" value="UniProtKB-SubCell"/>
</dbReference>
<evidence type="ECO:0000256" key="6">
    <source>
        <dbReference type="SAM" id="Phobius"/>
    </source>
</evidence>
<sequence length="948" mass="106225">MQHPRQLGAPPRASLAEPFIDMMSDSPTVHDSHCHVQQASAAVDLVMVFALRTGGEVKHPERFTQAKFVKRMLGLGRGKKPVMNELKAVYRTDKCYLDDAGRPFEDASVGPIDPAAPANAVAINLGTDDEAVQSELERKMACLKAEYVAYVGSADGTTETKFCELVVRSIAKRLQLTCGLTVRMFKNKLGDGIIMTVRADEGDLAIEAERTQYRLQTSNKPFDAVHSAKLQTIEREVGAAAMTDSKQHLTDSQGQSCGPLASPSRRSIRHVSPEPEMDPLLISHGAVHHIKLHTAMTKWGHNELADGRAQPPAPAVTPSLWQRFLSGLIYISNDPWTYFSLYTPYKSDPKLQPYYRRYLTKSSMWTMFRPVDRIRLTTSIINRHINLDALKATSYLQDAFALHDNEALDALKALWALHKGMTTQPIGAIRDYFGEKVALYFVWLELYTKMLLLPAALGVAIYVLDVCTTTHSRILKIAFAVAIVVWSTLFTELWKRKSAIYNVAWGTDDFNVASTPRTQFVGVRRLNPIDNTPQMWAESTVRARWRIRASFLVVFIMVLIVLIALTGLFYLKHLSTKLESRTMKSWAAVGVSALNSIQITVLNLVYRWVANHLNAWENHRTDVEFENHLITKVFLFQFCNSFASFFYIAYVKHYVGDACVNDDCLGELRLQLFILFGMQVFVGNFVEVIVPVATRMVNLYRNADRDPSNTTKSASAGETKRKLKLAQEHCSQEELQAMLAPYEESEAFQDYNEMVIQYGFVTLFVVAFPLTPAMALANNILEIHVDAFKLCTAHRRPFPHRATDIGSWSIFLNMMNHLAVVTNISILLFTYDPKDSVTSAATSSTTKWVTFIIAEQLSSVLKHLVAYLVPDEPLELGQLKARHNQIEANVFLGHIDDKTVSANLTEKAESLDLVILDKYDSFPSALPPPPPLTDVAAALPPPPPSLQK</sequence>
<evidence type="ECO:0000313" key="8">
    <source>
        <dbReference type="EMBL" id="ETW07446.1"/>
    </source>
</evidence>
<proteinExistence type="predicted"/>
<dbReference type="Pfam" id="PF04547">
    <property type="entry name" value="Anoctamin"/>
    <property type="match status" value="1"/>
</dbReference>
<evidence type="ECO:0000256" key="2">
    <source>
        <dbReference type="ARBA" id="ARBA00022692"/>
    </source>
</evidence>
<evidence type="ECO:0000259" key="7">
    <source>
        <dbReference type="Pfam" id="PF04547"/>
    </source>
</evidence>